<keyword evidence="2" id="KW-1133">Transmembrane helix</keyword>
<dbReference type="EMBL" id="JAVIZQ010000001">
    <property type="protein sequence ID" value="MDR6142619.1"/>
    <property type="molecule type" value="Genomic_DNA"/>
</dbReference>
<evidence type="ECO:0000259" key="3">
    <source>
        <dbReference type="Pfam" id="PF04230"/>
    </source>
</evidence>
<feature type="domain" description="Polysaccharide pyruvyl transferase" evidence="3">
    <location>
        <begin position="176"/>
        <end position="433"/>
    </location>
</feature>
<dbReference type="RefSeq" id="WP_309690907.1">
    <property type="nucleotide sequence ID" value="NZ_JAVIZQ010000001.1"/>
</dbReference>
<reference evidence="4 5" key="1">
    <citation type="submission" date="2023-08" db="EMBL/GenBank/DDBJ databases">
        <title>Functional and genomic diversity of the sorghum phyllosphere microbiome.</title>
        <authorList>
            <person name="Shade A."/>
        </authorList>
    </citation>
    <scope>NUCLEOTIDE SEQUENCE [LARGE SCALE GENOMIC DNA]</scope>
    <source>
        <strain evidence="4 5">SORGH_AS_0445</strain>
    </source>
</reference>
<name>A0ABU1HTH4_9MICO</name>
<gene>
    <name evidence="4" type="ORF">QE375_002173</name>
</gene>
<comment type="caution">
    <text evidence="4">The sequence shown here is derived from an EMBL/GenBank/DDBJ whole genome shotgun (WGS) entry which is preliminary data.</text>
</comment>
<dbReference type="InterPro" id="IPR007345">
    <property type="entry name" value="Polysacch_pyruvyl_Trfase"/>
</dbReference>
<protein>
    <submittedName>
        <fullName evidence="4">Polysaccharide pyruvyl transferase WcaK-like protein</fullName>
    </submittedName>
</protein>
<proteinExistence type="predicted"/>
<feature type="region of interest" description="Disordered" evidence="1">
    <location>
        <begin position="117"/>
        <end position="160"/>
    </location>
</feature>
<evidence type="ECO:0000256" key="1">
    <source>
        <dbReference type="SAM" id="MobiDB-lite"/>
    </source>
</evidence>
<feature type="transmembrane region" description="Helical" evidence="2">
    <location>
        <begin position="9"/>
        <end position="27"/>
    </location>
</feature>
<keyword evidence="5" id="KW-1185">Reference proteome</keyword>
<keyword evidence="2" id="KW-0472">Membrane</keyword>
<dbReference type="Pfam" id="PF04230">
    <property type="entry name" value="PS_pyruv_trans"/>
    <property type="match status" value="1"/>
</dbReference>
<evidence type="ECO:0000313" key="4">
    <source>
        <dbReference type="EMBL" id="MDR6142619.1"/>
    </source>
</evidence>
<accession>A0ABU1HTH4</accession>
<feature type="compositionally biased region" description="Low complexity" evidence="1">
    <location>
        <begin position="136"/>
        <end position="157"/>
    </location>
</feature>
<dbReference type="Proteomes" id="UP001249291">
    <property type="component" value="Unassembled WGS sequence"/>
</dbReference>
<feature type="transmembrane region" description="Helical" evidence="2">
    <location>
        <begin position="33"/>
        <end position="53"/>
    </location>
</feature>
<evidence type="ECO:0000256" key="2">
    <source>
        <dbReference type="SAM" id="Phobius"/>
    </source>
</evidence>
<sequence length="504" mass="55145">MSRYTGRDIASAAVFLVGGSIAATLALVGSTDWAIAVVAILAALIGVFAQLQFASRRGAIRRLGQLTRSVRSAAEQTSDVTKGLVSDTSLSRRELSALRAEVAEVNSQLAALTASVAGQPTSSVQPQPKPQPKPQAQPVAGEKPAAQLAPATTTQVTRSPGERKAIGLVGFFGHGNYGDELFVDVFQQFLSPSFDVQIIPDLERQPYFSRPVEEKVAEVDAIVMGGGDLVQQWNTDPRYFDRTYLKKPFYVAGVGVPIYHGSEKHKEKPHIINRLRSFFGHENVRMIGMRDDFGANWIREKLEPTAPVTSEPDIVCSLNLPEVTKPAGQPILGIVTRQRRVDTPDDYTKLEELAAHAKRRGFRIRHIILGTGSVGERDFANAPALDIADKEVVHSEDLDVLTRAIGECTVLASMKFHGTVVATMYGVPSIVLVPTNKNRAFMERIGRSELVASHHSDRLIEIFGETGPAPIDPQQVAMLRERSTAFMNTLRDQLIKEVEHSRSE</sequence>
<organism evidence="4 5">
    <name type="scientific">Microbacterium foliorum</name>
    <dbReference type="NCBI Taxonomy" id="104336"/>
    <lineage>
        <taxon>Bacteria</taxon>
        <taxon>Bacillati</taxon>
        <taxon>Actinomycetota</taxon>
        <taxon>Actinomycetes</taxon>
        <taxon>Micrococcales</taxon>
        <taxon>Microbacteriaceae</taxon>
        <taxon>Microbacterium</taxon>
    </lineage>
</organism>
<keyword evidence="2" id="KW-0812">Transmembrane</keyword>
<evidence type="ECO:0000313" key="5">
    <source>
        <dbReference type="Proteomes" id="UP001249291"/>
    </source>
</evidence>